<comment type="caution">
    <text evidence="1">The sequence shown here is derived from an EMBL/GenBank/DDBJ whole genome shotgun (WGS) entry which is preliminary data.</text>
</comment>
<dbReference type="AlphaFoldDB" id="W7TAK7"/>
<sequence>MQEISRLSFIWRIFYAFEVFCSALPSMPRILSVAFVCCCYHASTSAFFLQPTLSTKMASITSVRQTAALEAGTSASLDDQADFVKAELARKKQEYDASLKARISASVANADVADSIPPLDSLPYVPYLDETGKINDCGADAKVKASVYALYDESETVRYIGVSRSVTQSLRLHLARMPEQTYGFRVYHISKPTRVLLEITRDTWVDQLGYQPQGNDNGPNQQLWESALDVKPLMNEADHAALETARIKQRSEENAMKKVTRRFEEAKISVLNARGVTESLRFDPKLKGKGLLDLYLEKQPDSAVPDSKPSSKKTS</sequence>
<protein>
    <recommendedName>
        <fullName evidence="3">GIY-YIG nuclease family protein</fullName>
    </recommendedName>
</protein>
<name>W7TAK7_9STRA</name>
<reference evidence="1 2" key="1">
    <citation type="journal article" date="2014" name="Mol. Plant">
        <title>Chromosome Scale Genome Assembly and Transcriptome Profiling of Nannochloropsis gaditana in Nitrogen Depletion.</title>
        <authorList>
            <person name="Corteggiani Carpinelli E."/>
            <person name="Telatin A."/>
            <person name="Vitulo N."/>
            <person name="Forcato C."/>
            <person name="D'Angelo M."/>
            <person name="Schiavon R."/>
            <person name="Vezzi A."/>
            <person name="Giacometti G.M."/>
            <person name="Morosinotto T."/>
            <person name="Valle G."/>
        </authorList>
    </citation>
    <scope>NUCLEOTIDE SEQUENCE [LARGE SCALE GENOMIC DNA]</scope>
    <source>
        <strain evidence="1 2">B-31</strain>
    </source>
</reference>
<proteinExistence type="predicted"/>
<dbReference type="InterPro" id="IPR049578">
    <property type="entry name" value="CAXIP1-like_GIY-YIG_dom"/>
</dbReference>
<dbReference type="Proteomes" id="UP000019335">
    <property type="component" value="Chromosome 15"/>
</dbReference>
<dbReference type="CDD" id="cd10450">
    <property type="entry name" value="GIY-YIG_AtGrxS16_like"/>
    <property type="match status" value="1"/>
</dbReference>
<dbReference type="OrthoDB" id="5982at2759"/>
<keyword evidence="2" id="KW-1185">Reference proteome</keyword>
<accession>W7TAK7</accession>
<evidence type="ECO:0000313" key="2">
    <source>
        <dbReference type="Proteomes" id="UP000019335"/>
    </source>
</evidence>
<dbReference type="EMBL" id="AZIL01001406">
    <property type="protein sequence ID" value="EWM24050.1"/>
    <property type="molecule type" value="Genomic_DNA"/>
</dbReference>
<evidence type="ECO:0008006" key="3">
    <source>
        <dbReference type="Google" id="ProtNLM"/>
    </source>
</evidence>
<organism evidence="1 2">
    <name type="scientific">Nannochloropsis gaditana</name>
    <dbReference type="NCBI Taxonomy" id="72520"/>
    <lineage>
        <taxon>Eukaryota</taxon>
        <taxon>Sar</taxon>
        <taxon>Stramenopiles</taxon>
        <taxon>Ochrophyta</taxon>
        <taxon>Eustigmatophyceae</taxon>
        <taxon>Eustigmatales</taxon>
        <taxon>Monodopsidaceae</taxon>
        <taxon>Nannochloropsis</taxon>
    </lineage>
</organism>
<evidence type="ECO:0000313" key="1">
    <source>
        <dbReference type="EMBL" id="EWM24050.1"/>
    </source>
</evidence>
<gene>
    <name evidence="1" type="ORF">Naga_100280g2</name>
</gene>